<feature type="transmembrane region" description="Helical" evidence="1">
    <location>
        <begin position="277"/>
        <end position="300"/>
    </location>
</feature>
<comment type="caution">
    <text evidence="2">The sequence shown here is derived from an EMBL/GenBank/DDBJ whole genome shotgun (WGS) entry which is preliminary data.</text>
</comment>
<keyword evidence="1" id="KW-0812">Transmembrane</keyword>
<keyword evidence="1" id="KW-1133">Transmembrane helix</keyword>
<feature type="transmembrane region" description="Helical" evidence="1">
    <location>
        <begin position="392"/>
        <end position="414"/>
    </location>
</feature>
<feature type="transmembrane region" description="Helical" evidence="1">
    <location>
        <begin position="420"/>
        <end position="438"/>
    </location>
</feature>
<dbReference type="EMBL" id="JACHXY010000002">
    <property type="protein sequence ID" value="MBB3158603.1"/>
    <property type="molecule type" value="Genomic_DNA"/>
</dbReference>
<feature type="transmembrane region" description="Helical" evidence="1">
    <location>
        <begin position="134"/>
        <end position="156"/>
    </location>
</feature>
<organism evidence="2 3">
    <name type="scientific">Microbacterium proteolyticum</name>
    <dbReference type="NCBI Taxonomy" id="1572644"/>
    <lineage>
        <taxon>Bacteria</taxon>
        <taxon>Bacillati</taxon>
        <taxon>Actinomycetota</taxon>
        <taxon>Actinomycetes</taxon>
        <taxon>Micrococcales</taxon>
        <taxon>Microbacteriaceae</taxon>
        <taxon>Microbacterium</taxon>
    </lineage>
</organism>
<gene>
    <name evidence="2" type="ORF">FHS07_002299</name>
</gene>
<reference evidence="2 3" key="1">
    <citation type="submission" date="2020-08" db="EMBL/GenBank/DDBJ databases">
        <title>Genomic Encyclopedia of Type Strains, Phase III (KMG-III): the genomes of soil and plant-associated and newly described type strains.</title>
        <authorList>
            <person name="Whitman W."/>
        </authorList>
    </citation>
    <scope>NUCLEOTIDE SEQUENCE [LARGE SCALE GENOMIC DNA]</scope>
    <source>
        <strain evidence="2 3">CECT 8356</strain>
    </source>
</reference>
<protein>
    <submittedName>
        <fullName evidence="2">O-antigen/teichoic acid export membrane protein</fullName>
    </submittedName>
</protein>
<feature type="transmembrane region" description="Helical" evidence="1">
    <location>
        <begin position="235"/>
        <end position="256"/>
    </location>
</feature>
<feature type="transmembrane region" description="Helical" evidence="1">
    <location>
        <begin position="74"/>
        <end position="95"/>
    </location>
</feature>
<keyword evidence="1" id="KW-0472">Membrane</keyword>
<evidence type="ECO:0000313" key="3">
    <source>
        <dbReference type="Proteomes" id="UP000543579"/>
    </source>
</evidence>
<dbReference type="Proteomes" id="UP000543579">
    <property type="component" value="Unassembled WGS sequence"/>
</dbReference>
<sequence>MLRGVLRLSIGTAVARAMAAVGQLLLAVWLTPTDFGYWAAATSVISVLTGLANFGEVNGYLSGQGGTFSQARRAILRVNTVLAGSGALIAVLYWLDGNVMVAALAAISAVSIPLIGDAELMYSTGVKYKAYARVVTAQIFAAVAKIIVGVVIAAAFASPLAFAVSTVVFYLLMDIVILRRVPSLTHAEVESVRTVSPRTRFTWGVNSLFVTLPIQVGFIVAQFGASAEVLGLYFLAYQVSLGLSGLVSVPLARVALSSLSNETFDRRVPLSMELCRLFVFAVSGLAALVSLFAPLIGSVLGAEWTAAAPAVVILLASLAVRMMSPILDGLQQANNRWWQGTAFNAVDTAGTAAAALVSFTGDLMLLVSAVAMWKVLFGLVRAAWLLSSARPLPVMATLLPALVMSLLIGGSAFFAQPASIVVLVCALIISVGGTLLTARARRSRP</sequence>
<name>A0A7W5GGH3_9MICO</name>
<feature type="transmembrane region" description="Helical" evidence="1">
    <location>
        <begin position="35"/>
        <end position="54"/>
    </location>
</feature>
<evidence type="ECO:0000256" key="1">
    <source>
        <dbReference type="SAM" id="Phobius"/>
    </source>
</evidence>
<proteinExistence type="predicted"/>
<feature type="transmembrane region" description="Helical" evidence="1">
    <location>
        <begin position="306"/>
        <end position="324"/>
    </location>
</feature>
<evidence type="ECO:0000313" key="2">
    <source>
        <dbReference type="EMBL" id="MBB3158603.1"/>
    </source>
</evidence>
<dbReference type="AlphaFoldDB" id="A0A7W5GGH3"/>
<feature type="transmembrane region" description="Helical" evidence="1">
    <location>
        <begin position="101"/>
        <end position="122"/>
    </location>
</feature>
<feature type="transmembrane region" description="Helical" evidence="1">
    <location>
        <begin position="162"/>
        <end position="181"/>
    </location>
</feature>
<feature type="transmembrane region" description="Helical" evidence="1">
    <location>
        <begin position="336"/>
        <end position="357"/>
    </location>
</feature>
<feature type="transmembrane region" description="Helical" evidence="1">
    <location>
        <begin position="363"/>
        <end position="380"/>
    </location>
</feature>
<accession>A0A7W5GGH3</accession>
<dbReference type="Pfam" id="PF13440">
    <property type="entry name" value="Polysacc_synt_3"/>
    <property type="match status" value="1"/>
</dbReference>
<feature type="transmembrane region" description="Helical" evidence="1">
    <location>
        <begin position="201"/>
        <end position="223"/>
    </location>
</feature>
<dbReference type="RefSeq" id="WP_183420011.1">
    <property type="nucleotide sequence ID" value="NZ_JACHXY010000002.1"/>
</dbReference>